<accession>A0ACA9MLK8</accession>
<name>A0ACA9MLK8_9GLOM</name>
<organism evidence="1 2">
    <name type="scientific">Dentiscutata heterogama</name>
    <dbReference type="NCBI Taxonomy" id="1316150"/>
    <lineage>
        <taxon>Eukaryota</taxon>
        <taxon>Fungi</taxon>
        <taxon>Fungi incertae sedis</taxon>
        <taxon>Mucoromycota</taxon>
        <taxon>Glomeromycotina</taxon>
        <taxon>Glomeromycetes</taxon>
        <taxon>Diversisporales</taxon>
        <taxon>Gigasporaceae</taxon>
        <taxon>Dentiscutata</taxon>
    </lineage>
</organism>
<sequence>MKDYEFTKPEPKISNRTIPNSEWTVPLPSNKDKENKCELVAVLRKNIEEEIQREVEKIRLQDRDNISSNDILPASTNISTSKLKKRRVVHSKNNLKKIELKPNYFDLGWALRERQEYGKCGGGKHMTERVKQYLKTYFLSGDMDKKNRFTASTMLEELQKKVEIGELEADEIPKIKTVENWITRYNQEHKKESAMKELCIPVESE</sequence>
<keyword evidence="2" id="KW-1185">Reference proteome</keyword>
<reference evidence="1" key="1">
    <citation type="submission" date="2021-06" db="EMBL/GenBank/DDBJ databases">
        <authorList>
            <person name="Kallberg Y."/>
            <person name="Tangrot J."/>
            <person name="Rosling A."/>
        </authorList>
    </citation>
    <scope>NUCLEOTIDE SEQUENCE</scope>
    <source>
        <strain evidence="1">IL203A</strain>
    </source>
</reference>
<evidence type="ECO:0000313" key="2">
    <source>
        <dbReference type="Proteomes" id="UP000789702"/>
    </source>
</evidence>
<dbReference type="EMBL" id="CAJVPU010009357">
    <property type="protein sequence ID" value="CAG8593920.1"/>
    <property type="molecule type" value="Genomic_DNA"/>
</dbReference>
<dbReference type="Proteomes" id="UP000789702">
    <property type="component" value="Unassembled WGS sequence"/>
</dbReference>
<proteinExistence type="predicted"/>
<evidence type="ECO:0000313" key="1">
    <source>
        <dbReference type="EMBL" id="CAG8593920.1"/>
    </source>
</evidence>
<gene>
    <name evidence="1" type="ORF">DHETER_LOCUS6972</name>
</gene>
<comment type="caution">
    <text evidence="1">The sequence shown here is derived from an EMBL/GenBank/DDBJ whole genome shotgun (WGS) entry which is preliminary data.</text>
</comment>
<protein>
    <submittedName>
        <fullName evidence="1">9035_t:CDS:1</fullName>
    </submittedName>
</protein>